<protein>
    <submittedName>
        <fullName evidence="1">Acyl-CoA transferase</fullName>
    </submittedName>
</protein>
<dbReference type="PANTHER" id="PTHR48228:SF4">
    <property type="entry name" value="BLR3030 PROTEIN"/>
    <property type="match status" value="1"/>
</dbReference>
<keyword evidence="2" id="KW-1185">Reference proteome</keyword>
<evidence type="ECO:0000313" key="2">
    <source>
        <dbReference type="Proteomes" id="UP000237061"/>
    </source>
</evidence>
<dbReference type="Gene3D" id="3.40.50.10540">
    <property type="entry name" value="Crotonobetainyl-coa:carnitine coa-transferase, domain 1"/>
    <property type="match status" value="1"/>
</dbReference>
<accession>A0A2S4A0U1</accession>
<comment type="caution">
    <text evidence="1">The sequence shown here is derived from an EMBL/GenBank/DDBJ whole genome shotgun (WGS) entry which is preliminary data.</text>
</comment>
<evidence type="ECO:0000313" key="1">
    <source>
        <dbReference type="EMBL" id="POH74984.1"/>
    </source>
</evidence>
<proteinExistence type="predicted"/>
<dbReference type="InterPro" id="IPR003673">
    <property type="entry name" value="CoA-Trfase_fam_III"/>
</dbReference>
<dbReference type="Pfam" id="PF02515">
    <property type="entry name" value="CoA_transf_3"/>
    <property type="match status" value="1"/>
</dbReference>
<dbReference type="RefSeq" id="WP_103464390.1">
    <property type="nucleotide sequence ID" value="NZ_PPXC01000002.1"/>
</dbReference>
<dbReference type="EMBL" id="PPXC01000002">
    <property type="protein sequence ID" value="POH74984.1"/>
    <property type="molecule type" value="Genomic_DNA"/>
</dbReference>
<dbReference type="PANTHER" id="PTHR48228">
    <property type="entry name" value="SUCCINYL-COA--D-CITRAMALATE COA-TRANSFERASE"/>
    <property type="match status" value="1"/>
</dbReference>
<keyword evidence="1" id="KW-0808">Transferase</keyword>
<name>A0A2S4A0U1_ARTGL</name>
<reference evidence="1 2" key="1">
    <citation type="submission" date="2018-01" db="EMBL/GenBank/DDBJ databases">
        <title>Arthrobacter sp. nov., from glaciers in China.</title>
        <authorList>
            <person name="Liu Q."/>
            <person name="Xin Y.-H."/>
        </authorList>
    </citation>
    <scope>NUCLEOTIDE SEQUENCE [LARGE SCALE GENOMIC DNA]</scope>
    <source>
        <strain evidence="1 2">HLT2-12-2</strain>
    </source>
</reference>
<dbReference type="GO" id="GO:0016740">
    <property type="term" value="F:transferase activity"/>
    <property type="evidence" value="ECO:0007669"/>
    <property type="project" value="UniProtKB-KW"/>
</dbReference>
<dbReference type="SUPFAM" id="SSF89796">
    <property type="entry name" value="CoA-transferase family III (CaiB/BaiF)"/>
    <property type="match status" value="2"/>
</dbReference>
<organism evidence="1 2">
    <name type="scientific">Arthrobacter glacialis</name>
    <dbReference type="NCBI Taxonomy" id="1664"/>
    <lineage>
        <taxon>Bacteria</taxon>
        <taxon>Bacillati</taxon>
        <taxon>Actinomycetota</taxon>
        <taxon>Actinomycetes</taxon>
        <taxon>Micrococcales</taxon>
        <taxon>Micrococcaceae</taxon>
        <taxon>Arthrobacter</taxon>
    </lineage>
</organism>
<dbReference type="InterPro" id="IPR050509">
    <property type="entry name" value="CoA-transferase_III"/>
</dbReference>
<sequence>MDVRNGIFLPPEGITVTGAGTLPAAFDVSGFAVAAMGEAATAIARLARHHGGARADISIDRDLASLWFGLSFTPVGWELPPIWDAIAGDYQCADGWIRLHTNAPHHRAAAVKVLGLGADANRATVAAVVEHWNGQELEDAVVAAQGCAAVMRSPEQWRDHAQGRAVAGEPLIAWGSARAYDAGTSARVRLASAGRPLAGVRVLDLTRVIAGPVATRFLAMYGAQVLRIDPPDWEEPVLEAEMTLGKHCARLDLKSPEGFARLHELLAGADILIHGYRPDALENLGFSDEELALRYPQLVNIALDAYGWSGPWANRRGFDSLVQMSCGIASSGMTEFGASKPFPLPVQALDHATGYLCAAAAVDAWRESLGGSVRTARLSLARTAVELVLTRPSDPAAPAPVLGTFTQIPEETRWGPGLRLPAAIRISGLEPFTDVPARGFGWALPAWP</sequence>
<dbReference type="InterPro" id="IPR023606">
    <property type="entry name" value="CoA-Trfase_III_dom_1_sf"/>
</dbReference>
<dbReference type="Proteomes" id="UP000237061">
    <property type="component" value="Unassembled WGS sequence"/>
</dbReference>
<gene>
    <name evidence="1" type="ORF">CVS27_03755</name>
</gene>
<dbReference type="AlphaFoldDB" id="A0A2S4A0U1"/>